<evidence type="ECO:0000259" key="7">
    <source>
        <dbReference type="Pfam" id="PF18564"/>
    </source>
</evidence>
<evidence type="ECO:0000256" key="4">
    <source>
        <dbReference type="RuleBase" id="RU361153"/>
    </source>
</evidence>
<dbReference type="InterPro" id="IPR013780">
    <property type="entry name" value="Glyco_hydro_b"/>
</dbReference>
<dbReference type="Gene3D" id="2.60.40.1180">
    <property type="entry name" value="Golgi alpha-mannosidase II"/>
    <property type="match status" value="1"/>
</dbReference>
<keyword evidence="3 4" id="KW-0326">Glycosidase</keyword>
<dbReference type="InterPro" id="IPR052066">
    <property type="entry name" value="Glycosphingolipid_Hydrolases"/>
</dbReference>
<dbReference type="InterPro" id="IPR017853">
    <property type="entry name" value="GH"/>
</dbReference>
<dbReference type="GO" id="GO:0004553">
    <property type="term" value="F:hydrolase activity, hydrolyzing O-glycosyl compounds"/>
    <property type="evidence" value="ECO:0007669"/>
    <property type="project" value="InterPro"/>
</dbReference>
<keyword evidence="9" id="KW-1185">Reference proteome</keyword>
<dbReference type="Gene3D" id="3.20.20.80">
    <property type="entry name" value="Glycosidases"/>
    <property type="match status" value="1"/>
</dbReference>
<dbReference type="Pfam" id="PF00150">
    <property type="entry name" value="Cellulase"/>
    <property type="match status" value="1"/>
</dbReference>
<name>A0AB34IYN5_PRYPA</name>
<dbReference type="GO" id="GO:1901136">
    <property type="term" value="P:carbohydrate derivative catabolic process"/>
    <property type="evidence" value="ECO:0007669"/>
    <property type="project" value="UniProtKB-ARBA"/>
</dbReference>
<dbReference type="PROSITE" id="PS00659">
    <property type="entry name" value="GLYCOSYL_HYDROL_F5"/>
    <property type="match status" value="1"/>
</dbReference>
<dbReference type="EMBL" id="JBGBPQ010000015">
    <property type="protein sequence ID" value="KAL1510204.1"/>
    <property type="molecule type" value="Genomic_DNA"/>
</dbReference>
<dbReference type="GO" id="GO:0000272">
    <property type="term" value="P:polysaccharide catabolic process"/>
    <property type="evidence" value="ECO:0007669"/>
    <property type="project" value="InterPro"/>
</dbReference>
<evidence type="ECO:0000313" key="9">
    <source>
        <dbReference type="Proteomes" id="UP001515480"/>
    </source>
</evidence>
<feature type="chain" id="PRO_5044306167" description="Glycoside hydrolase family 5 domain-containing protein" evidence="5">
    <location>
        <begin position="21"/>
        <end position="525"/>
    </location>
</feature>
<dbReference type="GO" id="GO:0016042">
    <property type="term" value="P:lipid catabolic process"/>
    <property type="evidence" value="ECO:0007669"/>
    <property type="project" value="UniProtKB-ARBA"/>
</dbReference>
<dbReference type="PANTHER" id="PTHR31308:SF3">
    <property type="entry name" value="ENDOGLYCOCERAMIDASE"/>
    <property type="match status" value="1"/>
</dbReference>
<feature type="signal peptide" evidence="5">
    <location>
        <begin position="1"/>
        <end position="20"/>
    </location>
</feature>
<keyword evidence="2 4" id="KW-0378">Hydrolase</keyword>
<dbReference type="InterPro" id="IPR041036">
    <property type="entry name" value="GH5_C"/>
</dbReference>
<evidence type="ECO:0000256" key="2">
    <source>
        <dbReference type="ARBA" id="ARBA00022801"/>
    </source>
</evidence>
<reference evidence="8 9" key="1">
    <citation type="journal article" date="2024" name="Science">
        <title>Giant polyketide synthase enzymes in the biosynthesis of giant marine polyether toxins.</title>
        <authorList>
            <person name="Fallon T.R."/>
            <person name="Shende V.V."/>
            <person name="Wierzbicki I.H."/>
            <person name="Pendleton A.L."/>
            <person name="Watervoot N.F."/>
            <person name="Auber R.P."/>
            <person name="Gonzalez D.J."/>
            <person name="Wisecaver J.H."/>
            <person name="Moore B.S."/>
        </authorList>
    </citation>
    <scope>NUCLEOTIDE SEQUENCE [LARGE SCALE GENOMIC DNA]</scope>
    <source>
        <strain evidence="8 9">12B1</strain>
    </source>
</reference>
<evidence type="ECO:0000256" key="1">
    <source>
        <dbReference type="ARBA" id="ARBA00005641"/>
    </source>
</evidence>
<dbReference type="InterPro" id="IPR018087">
    <property type="entry name" value="Glyco_hydro_5_CS"/>
</dbReference>
<feature type="domain" description="Glycoside hydrolase family 5" evidence="6">
    <location>
        <begin position="70"/>
        <end position="400"/>
    </location>
</feature>
<dbReference type="AlphaFoldDB" id="A0AB34IYN5"/>
<sequence length="525" mass="56638">MRHHVPLLALSLAAAARAAALPPVAKIHVCGRWFCDPLGRVRIFHGFNDVGEAKQSGAFDGFNYLPKLMRDPALVSQLHEWGFNVMRLPMMWAALQPSDGALSTAYLAAMRNITQELAAHGLFSFLDMHQDVLSSKLGSYDGAPQWVVNRTTPRHAYPWPLTLPLKQWGLGYLAEATGQSFQEIYHNTHGGRDAWAAAWRGVAAHFRGDAAILGYELINEPFAGDIYADPTLLLPGVAGRKNLMPAYDAVAAAIRAVDDATIVLFEPVTWGMILPTAAGALPKLGGSGFDRPPGGRAYANRSAFAFHYYCWFATGISEQKPSSAAYPPLEKAECDRVFGPLVFDAVDATVEYIGGASIMTEFGAMVPNASSPSSLGTLEMEWVLNEADRRFQSWTYWDIGALFSAAPSGAHAPRMEALLPFIRPFARAIAGTPVGTSLDYRSARFTLAFRVAADLLAPTEIFLPSLRYPRGYSVTVAPASSLQCGACPNETGASPKLAHDLLCCLASPGFVGVANVTVVPRPTHT</sequence>
<evidence type="ECO:0000259" key="6">
    <source>
        <dbReference type="Pfam" id="PF00150"/>
    </source>
</evidence>
<evidence type="ECO:0000256" key="3">
    <source>
        <dbReference type="ARBA" id="ARBA00023295"/>
    </source>
</evidence>
<dbReference type="InterPro" id="IPR001547">
    <property type="entry name" value="Glyco_hydro_5"/>
</dbReference>
<accession>A0AB34IYN5</accession>
<evidence type="ECO:0000256" key="5">
    <source>
        <dbReference type="SAM" id="SignalP"/>
    </source>
</evidence>
<proteinExistence type="inferred from homology"/>
<evidence type="ECO:0000313" key="8">
    <source>
        <dbReference type="EMBL" id="KAL1510204.1"/>
    </source>
</evidence>
<comment type="similarity">
    <text evidence="1 4">Belongs to the glycosyl hydrolase 5 (cellulase A) family.</text>
</comment>
<protein>
    <recommendedName>
        <fullName evidence="10">Glycoside hydrolase family 5 domain-containing protein</fullName>
    </recommendedName>
</protein>
<comment type="caution">
    <text evidence="8">The sequence shown here is derived from an EMBL/GenBank/DDBJ whole genome shotgun (WGS) entry which is preliminary data.</text>
</comment>
<gene>
    <name evidence="8" type="ORF">AB1Y20_006534</name>
</gene>
<dbReference type="Pfam" id="PF18564">
    <property type="entry name" value="Glyco_hydro_5_C"/>
    <property type="match status" value="1"/>
</dbReference>
<feature type="domain" description="Glycoside hydrolase family 5 C-terminal" evidence="7">
    <location>
        <begin position="423"/>
        <end position="479"/>
    </location>
</feature>
<keyword evidence="5" id="KW-0732">Signal</keyword>
<dbReference type="Proteomes" id="UP001515480">
    <property type="component" value="Unassembled WGS sequence"/>
</dbReference>
<dbReference type="PANTHER" id="PTHR31308">
    <property type="match status" value="1"/>
</dbReference>
<evidence type="ECO:0008006" key="10">
    <source>
        <dbReference type="Google" id="ProtNLM"/>
    </source>
</evidence>
<organism evidence="8 9">
    <name type="scientific">Prymnesium parvum</name>
    <name type="common">Toxic golden alga</name>
    <dbReference type="NCBI Taxonomy" id="97485"/>
    <lineage>
        <taxon>Eukaryota</taxon>
        <taxon>Haptista</taxon>
        <taxon>Haptophyta</taxon>
        <taxon>Prymnesiophyceae</taxon>
        <taxon>Prymnesiales</taxon>
        <taxon>Prymnesiaceae</taxon>
        <taxon>Prymnesium</taxon>
    </lineage>
</organism>
<dbReference type="SUPFAM" id="SSF51445">
    <property type="entry name" value="(Trans)glycosidases"/>
    <property type="match status" value="1"/>
</dbReference>